<evidence type="ECO:0000256" key="6">
    <source>
        <dbReference type="ARBA" id="ARBA00022840"/>
    </source>
</evidence>
<dbReference type="EMBL" id="BQXS01011027">
    <property type="protein sequence ID" value="GKT35604.1"/>
    <property type="molecule type" value="Genomic_DNA"/>
</dbReference>
<proteinExistence type="inferred from homology"/>
<gene>
    <name evidence="11" type="ORF">ADUPG1_008731</name>
</gene>
<comment type="similarity">
    <text evidence="8">Belongs to the protein kinase superfamily.</text>
</comment>
<evidence type="ECO:0000256" key="4">
    <source>
        <dbReference type="ARBA" id="ARBA00022741"/>
    </source>
</evidence>
<evidence type="ECO:0000259" key="10">
    <source>
        <dbReference type="PROSITE" id="PS50011"/>
    </source>
</evidence>
<evidence type="ECO:0000313" key="11">
    <source>
        <dbReference type="EMBL" id="GKT35604.1"/>
    </source>
</evidence>
<dbReference type="Pfam" id="PF00069">
    <property type="entry name" value="Pkinase"/>
    <property type="match status" value="2"/>
</dbReference>
<dbReference type="EC" id="2.7.11.1" evidence="1"/>
<evidence type="ECO:0000256" key="5">
    <source>
        <dbReference type="ARBA" id="ARBA00022777"/>
    </source>
</evidence>
<dbReference type="PROSITE" id="PS50011">
    <property type="entry name" value="PROTEIN_KINASE_DOM"/>
    <property type="match status" value="1"/>
</dbReference>
<keyword evidence="6 7" id="KW-0067">ATP-binding</keyword>
<organism evidence="11 12">
    <name type="scientific">Aduncisulcus paluster</name>
    <dbReference type="NCBI Taxonomy" id="2918883"/>
    <lineage>
        <taxon>Eukaryota</taxon>
        <taxon>Metamonada</taxon>
        <taxon>Carpediemonas-like organisms</taxon>
        <taxon>Aduncisulcus</taxon>
    </lineage>
</organism>
<feature type="domain" description="Protein kinase" evidence="10">
    <location>
        <begin position="22"/>
        <end position="377"/>
    </location>
</feature>
<dbReference type="PANTHER" id="PTHR44167">
    <property type="entry name" value="OVARIAN-SPECIFIC SERINE/THREONINE-PROTEIN KINASE LOK-RELATED"/>
    <property type="match status" value="1"/>
</dbReference>
<feature type="region of interest" description="Disordered" evidence="9">
    <location>
        <begin position="175"/>
        <end position="210"/>
    </location>
</feature>
<dbReference type="InterPro" id="IPR011009">
    <property type="entry name" value="Kinase-like_dom_sf"/>
</dbReference>
<evidence type="ECO:0000256" key="3">
    <source>
        <dbReference type="ARBA" id="ARBA00022679"/>
    </source>
</evidence>
<evidence type="ECO:0000313" key="12">
    <source>
        <dbReference type="Proteomes" id="UP001057375"/>
    </source>
</evidence>
<dbReference type="Proteomes" id="UP001057375">
    <property type="component" value="Unassembled WGS sequence"/>
</dbReference>
<evidence type="ECO:0000256" key="1">
    <source>
        <dbReference type="ARBA" id="ARBA00012513"/>
    </source>
</evidence>
<dbReference type="GO" id="GO:0016301">
    <property type="term" value="F:kinase activity"/>
    <property type="evidence" value="ECO:0007669"/>
    <property type="project" value="UniProtKB-KW"/>
</dbReference>
<accession>A0ABQ5KVW9</accession>
<feature type="binding site" evidence="7">
    <location>
        <position position="50"/>
    </location>
    <ligand>
        <name>ATP</name>
        <dbReference type="ChEBI" id="CHEBI:30616"/>
    </ligand>
</feature>
<dbReference type="PROSITE" id="PS00108">
    <property type="entry name" value="PROTEIN_KINASE_ST"/>
    <property type="match status" value="1"/>
</dbReference>
<evidence type="ECO:0000256" key="8">
    <source>
        <dbReference type="RuleBase" id="RU000304"/>
    </source>
</evidence>
<dbReference type="SUPFAM" id="SSF56112">
    <property type="entry name" value="Protein kinase-like (PK-like)"/>
    <property type="match status" value="1"/>
</dbReference>
<keyword evidence="2 8" id="KW-0723">Serine/threonine-protein kinase</keyword>
<protein>
    <recommendedName>
        <fullName evidence="1">non-specific serine/threonine protein kinase</fullName>
        <ecNumber evidence="1">2.7.11.1</ecNumber>
    </recommendedName>
</protein>
<keyword evidence="12" id="KW-1185">Reference proteome</keyword>
<dbReference type="SMART" id="SM00220">
    <property type="entry name" value="S_TKc"/>
    <property type="match status" value="1"/>
</dbReference>
<keyword evidence="3" id="KW-0808">Transferase</keyword>
<sequence length="406" mass="45277">MRREKEEEWEKPVFPEIDPMEYHISQQIGKGAFSRVYLAYTPDGGQVAIKRLKLTSKPSSILREINLLNKFIGKKNIVQLRDLIVDTATLQTTVITSYADSDDFKSCLRLYTPRDIWKYMESLITSLAECEKQGIIHRDVKPGNFLFSRKTGKGLLIDFGLAQTLTEARDFQKTRMRTDTPGPSHAIGSMETRRQRPNMARSRPPDLPAECPGVPDIESRISLRAPLLPAQPRSGTHGYRAPEILIPTRIQTTKIDVWCAGVILLCLLVGRGSIFRGRDTGDAYEIMAIRAFFGTDAFLHGVASLGADIFIAGTDVPNPSDMSMGKSVTALKRACDRINPGLKGIMPDCAYDLCILALTFNPDDRPAATRLLDHEFLQMDPILLPDSRLDGELEIDISTQIITQGE</sequence>
<dbReference type="InterPro" id="IPR008271">
    <property type="entry name" value="Ser/Thr_kinase_AS"/>
</dbReference>
<evidence type="ECO:0000256" key="7">
    <source>
        <dbReference type="PROSITE-ProRule" id="PRU10141"/>
    </source>
</evidence>
<dbReference type="InterPro" id="IPR017441">
    <property type="entry name" value="Protein_kinase_ATP_BS"/>
</dbReference>
<dbReference type="PROSITE" id="PS00107">
    <property type="entry name" value="PROTEIN_KINASE_ATP"/>
    <property type="match status" value="1"/>
</dbReference>
<dbReference type="PANTHER" id="PTHR44167:SF23">
    <property type="entry name" value="CDC7 KINASE, ISOFORM A-RELATED"/>
    <property type="match status" value="1"/>
</dbReference>
<name>A0ABQ5KVW9_9EUKA</name>
<comment type="caution">
    <text evidence="11">The sequence shown here is derived from an EMBL/GenBank/DDBJ whole genome shotgun (WGS) entry which is preliminary data.</text>
</comment>
<reference evidence="11" key="1">
    <citation type="submission" date="2022-03" db="EMBL/GenBank/DDBJ databases">
        <title>Draft genome sequence of Aduncisulcus paluster, a free-living microaerophilic Fornicata.</title>
        <authorList>
            <person name="Yuyama I."/>
            <person name="Kume K."/>
            <person name="Tamura T."/>
            <person name="Inagaki Y."/>
            <person name="Hashimoto T."/>
        </authorList>
    </citation>
    <scope>NUCLEOTIDE SEQUENCE</scope>
    <source>
        <strain evidence="11">NY0171</strain>
    </source>
</reference>
<dbReference type="Gene3D" id="1.10.510.10">
    <property type="entry name" value="Transferase(Phosphotransferase) domain 1"/>
    <property type="match status" value="1"/>
</dbReference>
<dbReference type="Gene3D" id="3.30.200.20">
    <property type="entry name" value="Phosphorylase Kinase, domain 1"/>
    <property type="match status" value="1"/>
</dbReference>
<evidence type="ECO:0000256" key="9">
    <source>
        <dbReference type="SAM" id="MobiDB-lite"/>
    </source>
</evidence>
<dbReference type="InterPro" id="IPR000719">
    <property type="entry name" value="Prot_kinase_dom"/>
</dbReference>
<keyword evidence="4 7" id="KW-0547">Nucleotide-binding</keyword>
<keyword evidence="5 11" id="KW-0418">Kinase</keyword>
<evidence type="ECO:0000256" key="2">
    <source>
        <dbReference type="ARBA" id="ARBA00022527"/>
    </source>
</evidence>